<proteinExistence type="predicted"/>
<dbReference type="EMBL" id="STFG01000003">
    <property type="protein sequence ID" value="THU03992.1"/>
    <property type="molecule type" value="Genomic_DNA"/>
</dbReference>
<dbReference type="RefSeq" id="WP_136572558.1">
    <property type="nucleotide sequence ID" value="NZ_STFG01000003.1"/>
</dbReference>
<accession>A0A4S8FDJ9</accession>
<dbReference type="PROSITE" id="PS52050">
    <property type="entry name" value="WYL"/>
    <property type="match status" value="1"/>
</dbReference>
<dbReference type="Proteomes" id="UP000308917">
    <property type="component" value="Unassembled WGS sequence"/>
</dbReference>
<reference evidence="2 3" key="1">
    <citation type="journal article" date="2015" name="Antonie Van Leeuwenhoek">
        <title>Lampropedia puyangensis sp. nov., isolated from symptomatic bark of Populus ? euramericana canker and emended description of Lampropedia hyalina (Ehrenberg 1832) Lee et al. 2004.</title>
        <authorList>
            <person name="Li Y."/>
            <person name="Wang T."/>
            <person name="Piao C.G."/>
            <person name="Wang L.F."/>
            <person name="Tian G.Z."/>
            <person name="Zhu T.H."/>
            <person name="Guo M.W."/>
        </authorList>
    </citation>
    <scope>NUCLEOTIDE SEQUENCE [LARGE SCALE GENOMIC DNA]</scope>
    <source>
        <strain evidence="2 3">2-bin</strain>
    </source>
</reference>
<evidence type="ECO:0000313" key="2">
    <source>
        <dbReference type="EMBL" id="THU03992.1"/>
    </source>
</evidence>
<feature type="domain" description="WYL" evidence="1">
    <location>
        <begin position="116"/>
        <end position="168"/>
    </location>
</feature>
<dbReference type="Pfam" id="PF13280">
    <property type="entry name" value="WYL"/>
    <property type="match status" value="1"/>
</dbReference>
<name>A0A4S8FDJ9_9BURK</name>
<organism evidence="2 3">
    <name type="scientific">Lampropedia puyangensis</name>
    <dbReference type="NCBI Taxonomy" id="1330072"/>
    <lineage>
        <taxon>Bacteria</taxon>
        <taxon>Pseudomonadati</taxon>
        <taxon>Pseudomonadota</taxon>
        <taxon>Betaproteobacteria</taxon>
        <taxon>Burkholderiales</taxon>
        <taxon>Comamonadaceae</taxon>
        <taxon>Lampropedia</taxon>
    </lineage>
</organism>
<gene>
    <name evidence="2" type="ORF">E9531_04500</name>
</gene>
<sequence>MNTRSLFILRRACLVGRVKRADVTATFDVSGTTAKLDMEAAAAHWPSYLVFTPSHGVTPIPFAAPPLETSSSVLMDLMQQGAPAHAMGLTQYEPVIAYATPRYVYQGAVDRPMAMHLIRACLTRQVMDIDYVGMRRGEERRVRTVLPLGLELLGQQWRLIACDVDAKQRVLGSEQKAFVLARIGNAQAHMALHGKTLKTSTGQRVDARALCIDRQERTYQVWPNRQLTTDQLEAIVREFALERRNDAHVIRMPERNAVEFRRDHCTKQIFATHADPLADYVSPIFEDIQPYAIR</sequence>
<dbReference type="OrthoDB" id="6400324at2"/>
<evidence type="ECO:0000313" key="3">
    <source>
        <dbReference type="Proteomes" id="UP000308917"/>
    </source>
</evidence>
<comment type="caution">
    <text evidence="2">The sequence shown here is derived from an EMBL/GenBank/DDBJ whole genome shotgun (WGS) entry which is preliminary data.</text>
</comment>
<dbReference type="AlphaFoldDB" id="A0A4S8FDJ9"/>
<keyword evidence="3" id="KW-1185">Reference proteome</keyword>
<dbReference type="InterPro" id="IPR026881">
    <property type="entry name" value="WYL_dom"/>
</dbReference>
<evidence type="ECO:0000259" key="1">
    <source>
        <dbReference type="Pfam" id="PF13280"/>
    </source>
</evidence>
<protein>
    <submittedName>
        <fullName evidence="2">WYL domain-containing protein</fullName>
    </submittedName>
</protein>